<sequence>MNSYAQIKLEELAATPQSEYRFPSAPSSDSGFTSASDWSGFSSPALSPTSIPLPHVRLARSVRGTERQRAKDEHDAVASSPFASYYRPQTQLPSAPTSSSVVKSKARRIPRPPNAFILYRSSLLNSIPDDIERRQQTLSRVAGQAWNLLKPHEKRVWQERAAERAAIHQREYPDYHFKPSPRGKGKAKGRSDANKSEDAISALREKYLGISGPPACLPRQRKRKAPAEEDQFNDGILHVSPSTPSDIASSGVSSPAVSPTDAPHLVAYDWTPFPTSDTSAPSLPSPEPASDHTPLPPCFPQRTFPHITAPRRPSTSLGFIRRLDEDTSCFESGFALERPASAASDTGLATLVRDLDLTPTAANFGPIPMPSPPKFHSLTGEHIDALQSPFPLQSTFPFGAFGQWAPFPESAIGSGDVDRPSTNDQSTFSDAQFMMALDESYGFNPNGSSAFSLDDGWTFA</sequence>
<feature type="region of interest" description="Disordered" evidence="4">
    <location>
        <begin position="168"/>
        <end position="196"/>
    </location>
</feature>
<dbReference type="SUPFAM" id="SSF47095">
    <property type="entry name" value="HMG-box"/>
    <property type="match status" value="1"/>
</dbReference>
<accession>A0AAD6UBP4</accession>
<feature type="domain" description="HMG box" evidence="5">
    <location>
        <begin position="109"/>
        <end position="176"/>
    </location>
</feature>
<evidence type="ECO:0000259" key="5">
    <source>
        <dbReference type="PROSITE" id="PS50118"/>
    </source>
</evidence>
<dbReference type="PANTHER" id="PTHR45789">
    <property type="entry name" value="FI18025P1"/>
    <property type="match status" value="1"/>
</dbReference>
<feature type="DNA-binding region" description="HMG box" evidence="3">
    <location>
        <begin position="109"/>
        <end position="176"/>
    </location>
</feature>
<dbReference type="GO" id="GO:0000981">
    <property type="term" value="F:DNA-binding transcription factor activity, RNA polymerase II-specific"/>
    <property type="evidence" value="ECO:0007669"/>
    <property type="project" value="TreeGrafter"/>
</dbReference>
<dbReference type="SMART" id="SM00398">
    <property type="entry name" value="HMG"/>
    <property type="match status" value="1"/>
</dbReference>
<feature type="compositionally biased region" description="Basic residues" evidence="4">
    <location>
        <begin position="179"/>
        <end position="188"/>
    </location>
</feature>
<dbReference type="Gene3D" id="1.10.30.10">
    <property type="entry name" value="High mobility group box domain"/>
    <property type="match status" value="1"/>
</dbReference>
<evidence type="ECO:0000256" key="1">
    <source>
        <dbReference type="ARBA" id="ARBA00023125"/>
    </source>
</evidence>
<proteinExistence type="predicted"/>
<organism evidence="6 7">
    <name type="scientific">Mycena belliarum</name>
    <dbReference type="NCBI Taxonomy" id="1033014"/>
    <lineage>
        <taxon>Eukaryota</taxon>
        <taxon>Fungi</taxon>
        <taxon>Dikarya</taxon>
        <taxon>Basidiomycota</taxon>
        <taxon>Agaricomycotina</taxon>
        <taxon>Agaricomycetes</taxon>
        <taxon>Agaricomycetidae</taxon>
        <taxon>Agaricales</taxon>
        <taxon>Marasmiineae</taxon>
        <taxon>Mycenaceae</taxon>
        <taxon>Mycena</taxon>
    </lineage>
</organism>
<dbReference type="PROSITE" id="PS50118">
    <property type="entry name" value="HMG_BOX_2"/>
    <property type="match status" value="1"/>
</dbReference>
<keyword evidence="7" id="KW-1185">Reference proteome</keyword>
<dbReference type="CDD" id="cd01389">
    <property type="entry name" value="HMG-box_ROX1-like"/>
    <property type="match status" value="1"/>
</dbReference>
<reference evidence="6" key="1">
    <citation type="submission" date="2023-03" db="EMBL/GenBank/DDBJ databases">
        <title>Massive genome expansion in bonnet fungi (Mycena s.s.) driven by repeated elements and novel gene families across ecological guilds.</title>
        <authorList>
            <consortium name="Lawrence Berkeley National Laboratory"/>
            <person name="Harder C.B."/>
            <person name="Miyauchi S."/>
            <person name="Viragh M."/>
            <person name="Kuo A."/>
            <person name="Thoen E."/>
            <person name="Andreopoulos B."/>
            <person name="Lu D."/>
            <person name="Skrede I."/>
            <person name="Drula E."/>
            <person name="Henrissat B."/>
            <person name="Morin E."/>
            <person name="Kohler A."/>
            <person name="Barry K."/>
            <person name="LaButti K."/>
            <person name="Morin E."/>
            <person name="Salamov A."/>
            <person name="Lipzen A."/>
            <person name="Mereny Z."/>
            <person name="Hegedus B."/>
            <person name="Baldrian P."/>
            <person name="Stursova M."/>
            <person name="Weitz H."/>
            <person name="Taylor A."/>
            <person name="Grigoriev I.V."/>
            <person name="Nagy L.G."/>
            <person name="Martin F."/>
            <person name="Kauserud H."/>
        </authorList>
    </citation>
    <scope>NUCLEOTIDE SEQUENCE</scope>
    <source>
        <strain evidence="6">CBHHK173m</strain>
    </source>
</reference>
<dbReference type="EMBL" id="JARJCN010000013">
    <property type="protein sequence ID" value="KAJ7095325.1"/>
    <property type="molecule type" value="Genomic_DNA"/>
</dbReference>
<feature type="region of interest" description="Disordered" evidence="4">
    <location>
        <begin position="211"/>
        <end position="311"/>
    </location>
</feature>
<gene>
    <name evidence="6" type="ORF">B0H15DRAFT_1020179</name>
</gene>
<evidence type="ECO:0000313" key="6">
    <source>
        <dbReference type="EMBL" id="KAJ7095325.1"/>
    </source>
</evidence>
<feature type="compositionally biased region" description="Basic and acidic residues" evidence="4">
    <location>
        <begin position="168"/>
        <end position="177"/>
    </location>
</feature>
<name>A0AAD6UBP4_9AGAR</name>
<protein>
    <recommendedName>
        <fullName evidence="5">HMG box domain-containing protein</fullName>
    </recommendedName>
</protein>
<dbReference type="Proteomes" id="UP001222325">
    <property type="component" value="Unassembled WGS sequence"/>
</dbReference>
<dbReference type="GO" id="GO:0000978">
    <property type="term" value="F:RNA polymerase II cis-regulatory region sequence-specific DNA binding"/>
    <property type="evidence" value="ECO:0007669"/>
    <property type="project" value="TreeGrafter"/>
</dbReference>
<feature type="compositionally biased region" description="Basic and acidic residues" evidence="4">
    <location>
        <begin position="63"/>
        <end position="76"/>
    </location>
</feature>
<dbReference type="InterPro" id="IPR036910">
    <property type="entry name" value="HMG_box_dom_sf"/>
</dbReference>
<feature type="compositionally biased region" description="Low complexity" evidence="4">
    <location>
        <begin position="248"/>
        <end position="259"/>
    </location>
</feature>
<dbReference type="GO" id="GO:0005634">
    <property type="term" value="C:nucleus"/>
    <property type="evidence" value="ECO:0007669"/>
    <property type="project" value="UniProtKB-UniRule"/>
</dbReference>
<evidence type="ECO:0000256" key="2">
    <source>
        <dbReference type="ARBA" id="ARBA00023242"/>
    </source>
</evidence>
<comment type="caution">
    <text evidence="6">The sequence shown here is derived from an EMBL/GenBank/DDBJ whole genome shotgun (WGS) entry which is preliminary data.</text>
</comment>
<feature type="compositionally biased region" description="Polar residues" evidence="4">
    <location>
        <begin position="87"/>
        <end position="102"/>
    </location>
</feature>
<dbReference type="InterPro" id="IPR009071">
    <property type="entry name" value="HMG_box_dom"/>
</dbReference>
<dbReference type="Pfam" id="PF00505">
    <property type="entry name" value="HMG_box"/>
    <property type="match status" value="1"/>
</dbReference>
<evidence type="ECO:0000256" key="3">
    <source>
        <dbReference type="PROSITE-ProRule" id="PRU00267"/>
    </source>
</evidence>
<dbReference type="InterPro" id="IPR051356">
    <property type="entry name" value="SOX/SOX-like_TF"/>
</dbReference>
<feature type="region of interest" description="Disordered" evidence="4">
    <location>
        <begin position="15"/>
        <end position="106"/>
    </location>
</feature>
<evidence type="ECO:0000256" key="4">
    <source>
        <dbReference type="SAM" id="MobiDB-lite"/>
    </source>
</evidence>
<evidence type="ECO:0000313" key="7">
    <source>
        <dbReference type="Proteomes" id="UP001222325"/>
    </source>
</evidence>
<feature type="compositionally biased region" description="Polar residues" evidence="4">
    <location>
        <begin position="25"/>
        <end position="50"/>
    </location>
</feature>
<dbReference type="AlphaFoldDB" id="A0AAD6UBP4"/>
<keyword evidence="1 3" id="KW-0238">DNA-binding</keyword>
<dbReference type="PANTHER" id="PTHR45789:SF2">
    <property type="entry name" value="FI18025P1"/>
    <property type="match status" value="1"/>
</dbReference>
<keyword evidence="2 3" id="KW-0539">Nucleus</keyword>